<sequence>MSVKSEVERVNHPKHYNKGIEVWDYTDSWKMDFLEGNIIKYVTRYKHKNGIEDLKKAKQYIERLIEREVNKNGEIEK</sequence>
<dbReference type="InterPro" id="IPR021739">
    <property type="entry name" value="SaV-like"/>
</dbReference>
<evidence type="ECO:0000313" key="2">
    <source>
        <dbReference type="Proteomes" id="UP000258330"/>
    </source>
</evidence>
<evidence type="ECO:0008006" key="3">
    <source>
        <dbReference type="Google" id="ProtNLM"/>
    </source>
</evidence>
<accession>A0A343X853</accession>
<reference evidence="1 2" key="1">
    <citation type="journal article" date="2018" name="Viruses">
        <title>Clostridium perfringens Virulent Bacteriophage CPS2 and Its Thermostable Endolysin LysCPS2.</title>
        <authorList>
            <person name="Ha E."/>
            <person name="Son B."/>
            <person name="Ryu S."/>
        </authorList>
    </citation>
    <scope>NUCLEOTIDE SEQUENCE [LARGE SCALE GENOMIC DNA]</scope>
</reference>
<name>A0A343X853_9CAUD</name>
<gene>
    <name evidence="1" type="ORF">CPS2_22</name>
</gene>
<dbReference type="Pfam" id="PF11753">
    <property type="entry name" value="DUF3310"/>
    <property type="match status" value="1"/>
</dbReference>
<proteinExistence type="predicted"/>
<evidence type="ECO:0000313" key="1">
    <source>
        <dbReference type="EMBL" id="AWG96529.1"/>
    </source>
</evidence>
<dbReference type="Proteomes" id="UP000258330">
    <property type="component" value="Segment"/>
</dbReference>
<organism evidence="1 2">
    <name type="scientific">Clostridium phage CPS2</name>
    <dbReference type="NCBI Taxonomy" id="2175605"/>
    <lineage>
        <taxon>Viruses</taxon>
        <taxon>Duplodnaviria</taxon>
        <taxon>Heunggongvirae</taxon>
        <taxon>Uroviricota</taxon>
        <taxon>Caudoviricetes</taxon>
        <taxon>Guelinviridae</taxon>
        <taxon>Brucesealvirus</taxon>
        <taxon>Brucesealvirus CPS2</taxon>
    </lineage>
</organism>
<dbReference type="EMBL" id="MH248069">
    <property type="protein sequence ID" value="AWG96529.1"/>
    <property type="molecule type" value="Genomic_DNA"/>
</dbReference>
<keyword evidence="2" id="KW-1185">Reference proteome</keyword>
<protein>
    <recommendedName>
        <fullName evidence="3">DUF3310 domain-containing protein</fullName>
    </recommendedName>
</protein>